<dbReference type="RefSeq" id="XP_070891847.1">
    <property type="nucleotide sequence ID" value="XM_071049351.1"/>
</dbReference>
<sequence>MAERSEVISVSDIADDENKLIELVRQKAKRDVVLDRDWTVGVNLETMDSSIPAILLKKDSAWGAVRVDTSPVLNEVSGPTFGAGISMVIIKPGETCRIYQNPSIRLFRYCG</sequence>
<proteinExistence type="predicted"/>
<evidence type="ECO:0000313" key="2">
    <source>
        <dbReference type="Proteomes" id="UP001610444"/>
    </source>
</evidence>
<name>A0ABR4J871_9EURO</name>
<gene>
    <name evidence="1" type="ORF">BJX68DRAFT_53354</name>
</gene>
<dbReference type="EMBL" id="JBFXLR010000145">
    <property type="protein sequence ID" value="KAL2835769.1"/>
    <property type="molecule type" value="Genomic_DNA"/>
</dbReference>
<evidence type="ECO:0000313" key="1">
    <source>
        <dbReference type="EMBL" id="KAL2835769.1"/>
    </source>
</evidence>
<reference evidence="1 2" key="1">
    <citation type="submission" date="2024-07" db="EMBL/GenBank/DDBJ databases">
        <title>Section-level genome sequencing and comparative genomics of Aspergillus sections Usti and Cavernicolus.</title>
        <authorList>
            <consortium name="Lawrence Berkeley National Laboratory"/>
            <person name="Nybo J.L."/>
            <person name="Vesth T.C."/>
            <person name="Theobald S."/>
            <person name="Frisvad J.C."/>
            <person name="Larsen T.O."/>
            <person name="Kjaerboelling I."/>
            <person name="Rothschild-Mancinelli K."/>
            <person name="Lyhne E.K."/>
            <person name="Kogle M.E."/>
            <person name="Barry K."/>
            <person name="Clum A."/>
            <person name="Na H."/>
            <person name="Ledsgaard L."/>
            <person name="Lin J."/>
            <person name="Lipzen A."/>
            <person name="Kuo A."/>
            <person name="Riley R."/>
            <person name="Mondo S."/>
            <person name="LaButti K."/>
            <person name="Haridas S."/>
            <person name="Pangalinan J."/>
            <person name="Salamov A.A."/>
            <person name="Simmons B.A."/>
            <person name="Magnuson J.K."/>
            <person name="Chen J."/>
            <person name="Drula E."/>
            <person name="Henrissat B."/>
            <person name="Wiebenga A."/>
            <person name="Lubbers R.J."/>
            <person name="Gomes A.C."/>
            <person name="Macurrencykelacurrency M.R."/>
            <person name="Stajich J."/>
            <person name="Grigoriev I.V."/>
            <person name="Mortensen U.H."/>
            <person name="De vries R.P."/>
            <person name="Baker S.E."/>
            <person name="Andersen M.R."/>
        </authorList>
    </citation>
    <scope>NUCLEOTIDE SEQUENCE [LARGE SCALE GENOMIC DNA]</scope>
    <source>
        <strain evidence="1 2">CBS 756.74</strain>
    </source>
</reference>
<protein>
    <submittedName>
        <fullName evidence="1">Uncharacterized protein</fullName>
    </submittedName>
</protein>
<dbReference type="GeneID" id="98164515"/>
<accession>A0ABR4J871</accession>
<keyword evidence="2" id="KW-1185">Reference proteome</keyword>
<organism evidence="1 2">
    <name type="scientific">Aspergillus pseudodeflectus</name>
    <dbReference type="NCBI Taxonomy" id="176178"/>
    <lineage>
        <taxon>Eukaryota</taxon>
        <taxon>Fungi</taxon>
        <taxon>Dikarya</taxon>
        <taxon>Ascomycota</taxon>
        <taxon>Pezizomycotina</taxon>
        <taxon>Eurotiomycetes</taxon>
        <taxon>Eurotiomycetidae</taxon>
        <taxon>Eurotiales</taxon>
        <taxon>Aspergillaceae</taxon>
        <taxon>Aspergillus</taxon>
        <taxon>Aspergillus subgen. Nidulantes</taxon>
    </lineage>
</organism>
<dbReference type="Proteomes" id="UP001610444">
    <property type="component" value="Unassembled WGS sequence"/>
</dbReference>
<comment type="caution">
    <text evidence="1">The sequence shown here is derived from an EMBL/GenBank/DDBJ whole genome shotgun (WGS) entry which is preliminary data.</text>
</comment>